<organism evidence="1 2">
    <name type="scientific">Naganishia adeliensis</name>
    <dbReference type="NCBI Taxonomy" id="92952"/>
    <lineage>
        <taxon>Eukaryota</taxon>
        <taxon>Fungi</taxon>
        <taxon>Dikarya</taxon>
        <taxon>Basidiomycota</taxon>
        <taxon>Agaricomycotina</taxon>
        <taxon>Tremellomycetes</taxon>
        <taxon>Filobasidiales</taxon>
        <taxon>Filobasidiaceae</taxon>
        <taxon>Naganishia</taxon>
    </lineage>
</organism>
<gene>
    <name evidence="1" type="ORF">QFC20_003664</name>
</gene>
<sequence>MISTPILLATLASLLTLGSAAPVPNNDGHPSSGNEGVIIIVEEPTTQGRPIKWLTPDGQELCLQVNPTQFKTNPADQLYNGALLGIGLECFPEGSDYFPLQQWTYQTGSTNICLAPNDLTDTDFCIDFGTNLGTNGQRLKIWQRYEGLTCSAVESQTQPARGGLPYGSYKDLQSWECTYGNTNQVFGF</sequence>
<name>A0ACC2W887_9TREE</name>
<keyword evidence="2" id="KW-1185">Reference proteome</keyword>
<protein>
    <submittedName>
        <fullName evidence="1">Uncharacterized protein</fullName>
    </submittedName>
</protein>
<accession>A0ACC2W887</accession>
<dbReference type="Proteomes" id="UP001230649">
    <property type="component" value="Unassembled WGS sequence"/>
</dbReference>
<evidence type="ECO:0000313" key="1">
    <source>
        <dbReference type="EMBL" id="KAJ9107979.1"/>
    </source>
</evidence>
<reference evidence="1" key="1">
    <citation type="submission" date="2023-04" db="EMBL/GenBank/DDBJ databases">
        <title>Draft Genome sequencing of Naganishia species isolated from polar environments using Oxford Nanopore Technology.</title>
        <authorList>
            <person name="Leo P."/>
            <person name="Venkateswaran K."/>
        </authorList>
    </citation>
    <scope>NUCLEOTIDE SEQUENCE</scope>
    <source>
        <strain evidence="1">MNA-CCFEE 5262</strain>
    </source>
</reference>
<proteinExistence type="predicted"/>
<comment type="caution">
    <text evidence="1">The sequence shown here is derived from an EMBL/GenBank/DDBJ whole genome shotgun (WGS) entry which is preliminary data.</text>
</comment>
<evidence type="ECO:0000313" key="2">
    <source>
        <dbReference type="Proteomes" id="UP001230649"/>
    </source>
</evidence>
<dbReference type="EMBL" id="JASBWS010000035">
    <property type="protein sequence ID" value="KAJ9107979.1"/>
    <property type="molecule type" value="Genomic_DNA"/>
</dbReference>